<evidence type="ECO:0000256" key="5">
    <source>
        <dbReference type="ARBA" id="ARBA00023136"/>
    </source>
</evidence>
<evidence type="ECO:0000313" key="13">
    <source>
        <dbReference type="Proteomes" id="UP001175353"/>
    </source>
</evidence>
<keyword evidence="5 10" id="KW-0472">Membrane</keyword>
<keyword evidence="13" id="KW-1185">Reference proteome</keyword>
<evidence type="ECO:0000256" key="7">
    <source>
        <dbReference type="ARBA" id="ARBA00023288"/>
    </source>
</evidence>
<dbReference type="Pfam" id="PF01529">
    <property type="entry name" value="DHHC"/>
    <property type="match status" value="1"/>
</dbReference>
<feature type="transmembrane region" description="Helical" evidence="10">
    <location>
        <begin position="50"/>
        <end position="72"/>
    </location>
</feature>
<dbReference type="EMBL" id="JAUJLE010000474">
    <property type="protein sequence ID" value="KAK0955320.1"/>
    <property type="molecule type" value="Genomic_DNA"/>
</dbReference>
<evidence type="ECO:0000256" key="1">
    <source>
        <dbReference type="ARBA" id="ARBA00004141"/>
    </source>
</evidence>
<comment type="domain">
    <text evidence="10">The DHHC domain is required for palmitoyltransferase activity.</text>
</comment>
<evidence type="ECO:0000256" key="6">
    <source>
        <dbReference type="ARBA" id="ARBA00023139"/>
    </source>
</evidence>
<gene>
    <name evidence="12" type="primary">SWF1_3</name>
    <name evidence="12" type="ORF">LTR91_022911</name>
</gene>
<reference evidence="12" key="1">
    <citation type="submission" date="2023-06" db="EMBL/GenBank/DDBJ databases">
        <title>Black Yeasts Isolated from many extreme environments.</title>
        <authorList>
            <person name="Coleine C."/>
            <person name="Stajich J.E."/>
            <person name="Selbmann L."/>
        </authorList>
    </citation>
    <scope>NUCLEOTIDE SEQUENCE</scope>
    <source>
        <strain evidence="12">CCFEE 5200</strain>
    </source>
</reference>
<evidence type="ECO:0000256" key="2">
    <source>
        <dbReference type="ARBA" id="ARBA00022679"/>
    </source>
</evidence>
<evidence type="ECO:0000256" key="3">
    <source>
        <dbReference type="ARBA" id="ARBA00022692"/>
    </source>
</evidence>
<organism evidence="12 13">
    <name type="scientific">Friedmanniomyces endolithicus</name>
    <dbReference type="NCBI Taxonomy" id="329885"/>
    <lineage>
        <taxon>Eukaryota</taxon>
        <taxon>Fungi</taxon>
        <taxon>Dikarya</taxon>
        <taxon>Ascomycota</taxon>
        <taxon>Pezizomycotina</taxon>
        <taxon>Dothideomycetes</taxon>
        <taxon>Dothideomycetidae</taxon>
        <taxon>Mycosphaerellales</taxon>
        <taxon>Teratosphaeriaceae</taxon>
        <taxon>Friedmanniomyces</taxon>
    </lineage>
</organism>
<dbReference type="InterPro" id="IPR001594">
    <property type="entry name" value="Palmitoyltrfase_DHHC"/>
</dbReference>
<evidence type="ECO:0000256" key="10">
    <source>
        <dbReference type="RuleBase" id="RU079119"/>
    </source>
</evidence>
<dbReference type="AlphaFoldDB" id="A0AAN6H5F6"/>
<comment type="similarity">
    <text evidence="10">Belongs to the DHHC palmitoyltransferase family.</text>
</comment>
<evidence type="ECO:0000256" key="4">
    <source>
        <dbReference type="ARBA" id="ARBA00022989"/>
    </source>
</evidence>
<feature type="transmembrane region" description="Helical" evidence="10">
    <location>
        <begin position="122"/>
        <end position="144"/>
    </location>
</feature>
<evidence type="ECO:0000259" key="11">
    <source>
        <dbReference type="Pfam" id="PF01529"/>
    </source>
</evidence>
<dbReference type="PANTHER" id="PTHR22883:SF480">
    <property type="entry name" value="PALMITOYLTRANSFERASE SWF1"/>
    <property type="match status" value="1"/>
</dbReference>
<sequence>MPDVRAPTIYPTRTSDGTRFTYCSNNGRFTLLVNNDETWHWNTMGTLRNVLIAILVLSLLTFISLFGQLPALRKTPIGWLQRALCLHIPNGLKYIDHTTTGGRLTSRSKRLGQYLFQEQNPVILIIFLFLLTSSSTLFLWNAFLRIPTTLLLPIPLLLFLPYYFTFLTVTHKTHFITPDNVYTRLRDYPYDYILFHPDAPACRTCDLPKPARSKHCSLCQRCVAKSDHHCPWVNNCLGRGNYRYFLALLSSLGILQIYGAYLSAYILLPTYRASTRVRSSNTWTDVGDAVVAGINEGGMSIAGVGLLAASTAALPLGLLAYHCYLVWAGMTTNEAQKWADWRDDMADGYVFKASRTQLLTQNRLRKYGGQPGVANGRGGGAENSALVGGMGGDGDDLQVPWPVYSDQMVVRTDDGKPPVGQEALWTRIWSLDQVENVYDLGGWENFVEVREGR</sequence>
<evidence type="ECO:0000256" key="9">
    <source>
        <dbReference type="ARBA" id="ARBA00048048"/>
    </source>
</evidence>
<evidence type="ECO:0000313" key="12">
    <source>
        <dbReference type="EMBL" id="KAK0955320.1"/>
    </source>
</evidence>
<dbReference type="GO" id="GO:0005783">
    <property type="term" value="C:endoplasmic reticulum"/>
    <property type="evidence" value="ECO:0007669"/>
    <property type="project" value="TreeGrafter"/>
</dbReference>
<dbReference type="PANTHER" id="PTHR22883">
    <property type="entry name" value="ZINC FINGER DHHC DOMAIN CONTAINING PROTEIN"/>
    <property type="match status" value="1"/>
</dbReference>
<evidence type="ECO:0000256" key="8">
    <source>
        <dbReference type="ARBA" id="ARBA00023315"/>
    </source>
</evidence>
<keyword evidence="3 10" id="KW-0812">Transmembrane</keyword>
<keyword evidence="6" id="KW-0564">Palmitate</keyword>
<keyword evidence="2 10" id="KW-0808">Transferase</keyword>
<comment type="catalytic activity">
    <reaction evidence="9 10">
        <text>L-cysteinyl-[protein] + hexadecanoyl-CoA = S-hexadecanoyl-L-cysteinyl-[protein] + CoA</text>
        <dbReference type="Rhea" id="RHEA:36683"/>
        <dbReference type="Rhea" id="RHEA-COMP:10131"/>
        <dbReference type="Rhea" id="RHEA-COMP:11032"/>
        <dbReference type="ChEBI" id="CHEBI:29950"/>
        <dbReference type="ChEBI" id="CHEBI:57287"/>
        <dbReference type="ChEBI" id="CHEBI:57379"/>
        <dbReference type="ChEBI" id="CHEBI:74151"/>
        <dbReference type="EC" id="2.3.1.225"/>
    </reaction>
</comment>
<protein>
    <recommendedName>
        <fullName evidence="10">Palmitoyltransferase</fullName>
        <ecNumber evidence="10">2.3.1.225</ecNumber>
    </recommendedName>
</protein>
<dbReference type="InterPro" id="IPR039859">
    <property type="entry name" value="PFA4/ZDH16/20/ERF2-like"/>
</dbReference>
<keyword evidence="7" id="KW-0449">Lipoprotein</keyword>
<keyword evidence="8 10" id="KW-0012">Acyltransferase</keyword>
<keyword evidence="4 10" id="KW-1133">Transmembrane helix</keyword>
<dbReference type="EC" id="2.3.1.225" evidence="10"/>
<feature type="domain" description="Palmitoyltransferase DHHC" evidence="11">
    <location>
        <begin position="201"/>
        <end position="338"/>
    </location>
</feature>
<feature type="transmembrane region" description="Helical" evidence="10">
    <location>
        <begin position="244"/>
        <end position="268"/>
    </location>
</feature>
<feature type="transmembrane region" description="Helical" evidence="10">
    <location>
        <begin position="301"/>
        <end position="327"/>
    </location>
</feature>
<dbReference type="PROSITE" id="PS50216">
    <property type="entry name" value="DHHC"/>
    <property type="match status" value="1"/>
</dbReference>
<comment type="caution">
    <text evidence="12">The sequence shown here is derived from an EMBL/GenBank/DDBJ whole genome shotgun (WGS) entry which is preliminary data.</text>
</comment>
<comment type="subcellular location">
    <subcellularLocation>
        <location evidence="1">Membrane</location>
        <topology evidence="1">Multi-pass membrane protein</topology>
    </subcellularLocation>
</comment>
<dbReference type="Proteomes" id="UP001175353">
    <property type="component" value="Unassembled WGS sequence"/>
</dbReference>
<dbReference type="GO" id="GO:0005794">
    <property type="term" value="C:Golgi apparatus"/>
    <property type="evidence" value="ECO:0007669"/>
    <property type="project" value="TreeGrafter"/>
</dbReference>
<dbReference type="GO" id="GO:0006612">
    <property type="term" value="P:protein targeting to membrane"/>
    <property type="evidence" value="ECO:0007669"/>
    <property type="project" value="TreeGrafter"/>
</dbReference>
<dbReference type="GO" id="GO:0019706">
    <property type="term" value="F:protein-cysteine S-palmitoyltransferase activity"/>
    <property type="evidence" value="ECO:0007669"/>
    <property type="project" value="UniProtKB-EC"/>
</dbReference>
<feature type="transmembrane region" description="Helical" evidence="10">
    <location>
        <begin position="150"/>
        <end position="169"/>
    </location>
</feature>
<name>A0AAN6H5F6_9PEZI</name>
<accession>A0AAN6H5F6</accession>
<dbReference type="GO" id="GO:0016020">
    <property type="term" value="C:membrane"/>
    <property type="evidence" value="ECO:0007669"/>
    <property type="project" value="UniProtKB-SubCell"/>
</dbReference>
<proteinExistence type="inferred from homology"/>